<dbReference type="EMBL" id="MCFN01000658">
    <property type="protein sequence ID" value="OXB56279.1"/>
    <property type="molecule type" value="Genomic_DNA"/>
</dbReference>
<feature type="coiled-coil region" evidence="1">
    <location>
        <begin position="1058"/>
        <end position="1120"/>
    </location>
</feature>
<evidence type="ECO:0000313" key="3">
    <source>
        <dbReference type="EMBL" id="OXB56279.1"/>
    </source>
</evidence>
<dbReference type="Proteomes" id="UP000198323">
    <property type="component" value="Unassembled WGS sequence"/>
</dbReference>
<evidence type="ECO:0000256" key="1">
    <source>
        <dbReference type="SAM" id="Coils"/>
    </source>
</evidence>
<feature type="compositionally biased region" description="Low complexity" evidence="2">
    <location>
        <begin position="1442"/>
        <end position="1455"/>
    </location>
</feature>
<dbReference type="STRING" id="9009.A0A226MMK8"/>
<keyword evidence="1" id="KW-0175">Coiled coil</keyword>
<feature type="region of interest" description="Disordered" evidence="2">
    <location>
        <begin position="1439"/>
        <end position="1463"/>
    </location>
</feature>
<keyword evidence="4" id="KW-1185">Reference proteome</keyword>
<dbReference type="Gene3D" id="1.10.287.2610">
    <property type="match status" value="1"/>
</dbReference>
<sequence length="1463" mass="168723">MVSEETLRLDLEDVSIPDEQENSAGQENLNLRIKELEKLEQKLKHTLEEYMESDSVLRNRTMASPSVTSQCHTNINIQYFLELVVENQEKSEKKQKEKLRWLQEQLKTKENEVKSQCEYFEHYKQRQKQQTVVLRKRECYLRGEVFRLEKQVLDLSAHIALLTCELGEGTAQCLQKKLESAAKGTQGNKHSSMQFTELKNYIANVEHDMKSHCESFQQNLKFLRDKGEDNRRERADLLTQLQCSQDIEEFLRRKLEESCHHIYDLKISEIKLQQQINKLLDENKALKYQAGVMLKKKEEKDSHLTGLECTDNSADPVTLGTKSTGASEGSFTVFRCTPNYPKARLLPPCSGKLTNGETSKGNKDEEYFPFLKEQVIHLPAKMFPVSVVEDLMRNKSNIILLKPGSYKAEAVTTVEKVNSLDFSGANTSRCLDGLSVVTEEHFSDKAPVVLCGKMPCCVTEIFSSCLEKCGVEKHQQKKLILPKSISKNESVYDKKYHKRIFRLRVRGEEMQNEKAQVKQVTCVLEEYPNVFNKSDLIKPEKQGIEAKDEQGSPQGVHRISVDAKDLQMHFRGNPEQVDKQGSLLEICISDAMRVCKDGDMMRMGEEGKKPQSPTHQINHPINIGLEENKVQFLKLCESKEKNFSCQDIAAENTQYSYPQKCFWSEEESYPLNILSPIQKRSMSLSKQFLPENSFSEYFCHLSPLAVVHEHDMKTYTLEKLMAICSQRIFLLMQEKENYFKKVCKLQEENERWIQKMCALEEDMNAYFQYILEVDEDNVFFQNLLNENEIVGKYYNISEGNTKRPGTIFAETISKNLSYVEEKSKNLRNDSLTIESNKLHMNVLPLYGKKIRYFQLLSDLKEERSRYFKEIAKLLQDKEIYIAKYNELTQEREGNLKRISLLEGEKENLLRSLAEIKCEQDKYQALVSELQECKTSLYQTVSDLQEEKRVLIRAIEQIKKENGERLDVFQKANADFILENNKLKELLYSLGFTYEDLRKEKSLGTKEKIVQRKEENKTQQYGVKPMNVETACSVTQTEEEGRELSSYFHSKEGSRSESYSEMKELVERTKEELKIQKKELEKSKKEAQKWYRELGFAETRYEGIKTHLTQVLSELDRLKQEAGDKALVKQCCRLMPMYTMKDAQEIEESKISNKRLQQQVLNLKAQLRDQTALQNQFHDLKNKVELLQAQLSEKTKEVQERKSEAMLTLAPLKAKLACLTRKCQERNSFITRMHGEFHRRGFNSSIFDEEVKSLVNDIALEEYTAAFIATCNQEMLPSSTEISEASGQSEYHEAFDRVSGMLGSIPANSLQEADGIHCSHIAPDKYNSSPVKLTSPERIIALHQELRQNHCKNCQMPSFVSSNTKSEADPNLSMTHEETPLLRDTLELLERDWSMQGRDCLSKWDDVFGGQIGNQHASAIPQGFKQKDVITNNAWLSREKTDGSTSATTAKSSLSDMLSASNKG</sequence>
<evidence type="ECO:0000313" key="4">
    <source>
        <dbReference type="Proteomes" id="UP000198323"/>
    </source>
</evidence>
<feature type="coiled-coil region" evidence="1">
    <location>
        <begin position="1145"/>
        <end position="1203"/>
    </location>
</feature>
<dbReference type="Pfam" id="PF15030">
    <property type="entry name" value="DUF4527"/>
    <property type="match status" value="2"/>
</dbReference>
<feature type="coiled-coil region" evidence="1">
    <location>
        <begin position="26"/>
        <end position="56"/>
    </location>
</feature>
<gene>
    <name evidence="3" type="ORF">ASZ78_011430</name>
</gene>
<protein>
    <submittedName>
        <fullName evidence="3">Uncharacterized protein</fullName>
    </submittedName>
</protein>
<accession>A0A226MMK8</accession>
<dbReference type="PANTHER" id="PTHR36866:SF1">
    <property type="entry name" value="GENE 1043-RELATED"/>
    <property type="match status" value="1"/>
</dbReference>
<dbReference type="PANTHER" id="PTHR36866">
    <property type="entry name" value="CHROMOSOME 4 OPEN READING FRAME 50"/>
    <property type="match status" value="1"/>
</dbReference>
<dbReference type="OrthoDB" id="4158657at2759"/>
<dbReference type="InterPro" id="IPR032771">
    <property type="entry name" value="DUF4527"/>
</dbReference>
<comment type="caution">
    <text evidence="3">The sequence shown here is derived from an EMBL/GenBank/DDBJ whole genome shotgun (WGS) entry which is preliminary data.</text>
</comment>
<organism evidence="3 4">
    <name type="scientific">Callipepla squamata</name>
    <name type="common">Scaled quail</name>
    <dbReference type="NCBI Taxonomy" id="9009"/>
    <lineage>
        <taxon>Eukaryota</taxon>
        <taxon>Metazoa</taxon>
        <taxon>Chordata</taxon>
        <taxon>Craniata</taxon>
        <taxon>Vertebrata</taxon>
        <taxon>Euteleostomi</taxon>
        <taxon>Archelosauria</taxon>
        <taxon>Archosauria</taxon>
        <taxon>Dinosauria</taxon>
        <taxon>Saurischia</taxon>
        <taxon>Theropoda</taxon>
        <taxon>Coelurosauria</taxon>
        <taxon>Aves</taxon>
        <taxon>Neognathae</taxon>
        <taxon>Galloanserae</taxon>
        <taxon>Galliformes</taxon>
        <taxon>Odontophoridae</taxon>
        <taxon>Callipepla</taxon>
    </lineage>
</organism>
<evidence type="ECO:0000256" key="2">
    <source>
        <dbReference type="SAM" id="MobiDB-lite"/>
    </source>
</evidence>
<proteinExistence type="predicted"/>
<feature type="coiled-coil region" evidence="1">
    <location>
        <begin position="856"/>
        <end position="963"/>
    </location>
</feature>
<name>A0A226MMK8_CALSU</name>
<reference evidence="3 4" key="1">
    <citation type="submission" date="2016-07" db="EMBL/GenBank/DDBJ databases">
        <title>Disparate Historic Effective Population Sizes Predicted by Modern Levels of Genome Diversity for the Scaled Quail (Callipepla squamata) and the Northern Bobwhite (Colinus virginianus): Inferences from First and Second Generation Draft Genome Assemblies for Sympatric New World Quail.</title>
        <authorList>
            <person name="Oldeschulte D.L."/>
            <person name="Halley Y.A."/>
            <person name="Bhattarai E.K."/>
            <person name="Brashear W.A."/>
            <person name="Hill J."/>
            <person name="Metz R.P."/>
            <person name="Johnson C.D."/>
            <person name="Rollins D."/>
            <person name="Peterson M.J."/>
            <person name="Bickhart D.M."/>
            <person name="Decker J.E."/>
            <person name="Seabury C.M."/>
        </authorList>
    </citation>
    <scope>NUCLEOTIDE SEQUENCE [LARGE SCALE GENOMIC DNA]</scope>
    <source>
        <strain evidence="3 4">Texas</strain>
        <tissue evidence="3">Leg muscle</tissue>
    </source>
</reference>
<feature type="coiled-coil region" evidence="1">
    <location>
        <begin position="85"/>
        <end position="112"/>
    </location>
</feature>